<reference evidence="1" key="1">
    <citation type="submission" date="2021-02" db="EMBL/GenBank/DDBJ databases">
        <authorList>
            <person name="Nowell W R."/>
        </authorList>
    </citation>
    <scope>NUCLEOTIDE SEQUENCE</scope>
    <source>
        <strain evidence="1">Ploen Becks lab</strain>
    </source>
</reference>
<dbReference type="Proteomes" id="UP000663879">
    <property type="component" value="Unassembled WGS sequence"/>
</dbReference>
<protein>
    <submittedName>
        <fullName evidence="1">Uncharacterized protein</fullName>
    </submittedName>
</protein>
<name>A0A814AW71_9BILA</name>
<gene>
    <name evidence="1" type="ORF">OXX778_LOCUS12309</name>
</gene>
<dbReference type="EMBL" id="CAJNOC010002212">
    <property type="protein sequence ID" value="CAF0919471.1"/>
    <property type="molecule type" value="Genomic_DNA"/>
</dbReference>
<evidence type="ECO:0000313" key="2">
    <source>
        <dbReference type="Proteomes" id="UP000663879"/>
    </source>
</evidence>
<sequence>MDETTIYLDSPSSYTFDKKGAKPVKASTAGMNEHKRRIVNYVPQNNVRLIYKNGATFNEDTVVEYTGRILLSFMLDNQIYKAQLILDCAKCHQTLKVKKSPGYEKCIQWLSEIWTEFDPKLLIDSFDFCGITSQFNLHKTLDLMLKNNTLVNDYIDIVQDADELECFNFNHSDIFDEPLDNLEIEEIEQNAPLPSTSRQNKVLLLLQFTFKFLNKKKSCAKLYF</sequence>
<accession>A0A814AW71</accession>
<evidence type="ECO:0000313" key="1">
    <source>
        <dbReference type="EMBL" id="CAF0919471.1"/>
    </source>
</evidence>
<organism evidence="1 2">
    <name type="scientific">Brachionus calyciflorus</name>
    <dbReference type="NCBI Taxonomy" id="104777"/>
    <lineage>
        <taxon>Eukaryota</taxon>
        <taxon>Metazoa</taxon>
        <taxon>Spiralia</taxon>
        <taxon>Gnathifera</taxon>
        <taxon>Rotifera</taxon>
        <taxon>Eurotatoria</taxon>
        <taxon>Monogononta</taxon>
        <taxon>Pseudotrocha</taxon>
        <taxon>Ploima</taxon>
        <taxon>Brachionidae</taxon>
        <taxon>Brachionus</taxon>
    </lineage>
</organism>
<proteinExistence type="predicted"/>
<keyword evidence="2" id="KW-1185">Reference proteome</keyword>
<comment type="caution">
    <text evidence="1">The sequence shown here is derived from an EMBL/GenBank/DDBJ whole genome shotgun (WGS) entry which is preliminary data.</text>
</comment>
<dbReference type="AlphaFoldDB" id="A0A814AW71"/>